<evidence type="ECO:0000313" key="2">
    <source>
        <dbReference type="Proteomes" id="UP001249851"/>
    </source>
</evidence>
<dbReference type="Pfam" id="PF17716">
    <property type="entry name" value="RIMC1"/>
    <property type="match status" value="1"/>
</dbReference>
<proteinExistence type="predicted"/>
<name>A0AAD9UYV0_ACRCE</name>
<protein>
    <submittedName>
        <fullName evidence="1">RAB7A-interacting MON1-CCZ1 complex subunit 1</fullName>
    </submittedName>
</protein>
<reference evidence="1" key="2">
    <citation type="journal article" date="2023" name="Science">
        <title>Genomic signatures of disease resistance in endangered staghorn corals.</title>
        <authorList>
            <person name="Vollmer S.V."/>
            <person name="Selwyn J.D."/>
            <person name="Despard B.A."/>
            <person name="Roesel C.L."/>
        </authorList>
    </citation>
    <scope>NUCLEOTIDE SEQUENCE</scope>
    <source>
        <strain evidence="1">K2</strain>
    </source>
</reference>
<dbReference type="Proteomes" id="UP001249851">
    <property type="component" value="Unassembled WGS sequence"/>
</dbReference>
<dbReference type="AlphaFoldDB" id="A0AAD9UYV0"/>
<dbReference type="PANTHER" id="PTHR28494:SF1">
    <property type="entry name" value="RAB7A-INTERACTING MON1-CCZ1 COMPLEX SUBUNIT 1"/>
    <property type="match status" value="1"/>
</dbReference>
<accession>A0AAD9UYV0</accession>
<dbReference type="GO" id="GO:0000423">
    <property type="term" value="P:mitophagy"/>
    <property type="evidence" value="ECO:0007669"/>
    <property type="project" value="InterPro"/>
</dbReference>
<reference evidence="1" key="1">
    <citation type="journal article" date="2023" name="G3 (Bethesda)">
        <title>Whole genome assembly and annotation of the endangered Caribbean coral Acropora cervicornis.</title>
        <authorList>
            <person name="Selwyn J.D."/>
            <person name="Vollmer S.V."/>
        </authorList>
    </citation>
    <scope>NUCLEOTIDE SEQUENCE</scope>
    <source>
        <strain evidence="1">K2</strain>
    </source>
</reference>
<keyword evidence="2" id="KW-1185">Reference proteome</keyword>
<comment type="caution">
    <text evidence="1">The sequence shown here is derived from an EMBL/GenBank/DDBJ whole genome shotgun (WGS) entry which is preliminary data.</text>
</comment>
<organism evidence="1 2">
    <name type="scientific">Acropora cervicornis</name>
    <name type="common">Staghorn coral</name>
    <dbReference type="NCBI Taxonomy" id="6130"/>
    <lineage>
        <taxon>Eukaryota</taxon>
        <taxon>Metazoa</taxon>
        <taxon>Cnidaria</taxon>
        <taxon>Anthozoa</taxon>
        <taxon>Hexacorallia</taxon>
        <taxon>Scleractinia</taxon>
        <taxon>Astrocoeniina</taxon>
        <taxon>Acroporidae</taxon>
        <taxon>Acropora</taxon>
    </lineage>
</organism>
<evidence type="ECO:0000313" key="1">
    <source>
        <dbReference type="EMBL" id="KAK2554630.1"/>
    </source>
</evidence>
<sequence length="298" mass="33759">MAEKSKVDMKQKFTELLEECADIRKSIFDFAQSPLLEKAESKCKRCLSVCEKGQASTNKEMAMKIVQGYTEALLDVTYVVECQLVNEDFPEDRSAKEIKHLIGRLDQPEALVMEIFGSEVKVCGQLLRQPVEVLGVEMLECLSWRRGALFYMYCHTVFNDSTRKQLNAAHLLECAVSGVIYLQSMLSIRSPLVLEEYSNTDIKDPGAVNLLKEGVYSDTHLLALMYAGEMCYWHWKVSQNACTDNSSLQNRIKTSFDSLANGTKFLQKFVNVVRTQVRGNGWDFSQAEKILAEFAARS</sequence>
<dbReference type="InterPro" id="IPR037657">
    <property type="entry name" value="RIMC1"/>
</dbReference>
<dbReference type="EMBL" id="JARQWQ010000068">
    <property type="protein sequence ID" value="KAK2554630.1"/>
    <property type="molecule type" value="Genomic_DNA"/>
</dbReference>
<gene>
    <name evidence="1" type="ORF">P5673_023864</name>
</gene>
<dbReference type="PANTHER" id="PTHR28494">
    <property type="entry name" value="UPF0600 PROTEIN C5ORF51"/>
    <property type="match status" value="1"/>
</dbReference>